<protein>
    <recommendedName>
        <fullName evidence="3">Reverse transcriptase zinc-binding domain-containing protein</fullName>
    </recommendedName>
</protein>
<proteinExistence type="predicted"/>
<reference evidence="2" key="1">
    <citation type="submission" date="2018-02" db="EMBL/GenBank/DDBJ databases">
        <authorList>
            <person name="Cohen D.B."/>
            <person name="Kent A.D."/>
        </authorList>
    </citation>
    <scope>NUCLEOTIDE SEQUENCE</scope>
</reference>
<evidence type="ECO:0000256" key="1">
    <source>
        <dbReference type="SAM" id="MobiDB-lite"/>
    </source>
</evidence>
<feature type="region of interest" description="Disordered" evidence="1">
    <location>
        <begin position="180"/>
        <end position="199"/>
    </location>
</feature>
<evidence type="ECO:0000313" key="2">
    <source>
        <dbReference type="EMBL" id="SPD14946.1"/>
    </source>
</evidence>
<sequence>MGFRELREFNDALLGKQVWRLLTDTNSLLYRVFKAKFFPHCSILEAEPKTKGSYAWQSILKARDFTKNGTVWRVGDGKNIKIWKQRWLLEDHHRQVITPTPTILADSTVSELISPITKQWDETLIDSIFLPYDAIAIKSIPLSEGSLKDKPFWPGTTTGQYTVRSGYKFLQAENLKLQPSCSNSKPMEQSGRSVVPASPQKNSSVYMACSKRLPSIQTQPEEETCGRRSSCEMCAAPTEDILHALWECPQAKSAWNGVSGLRDARKSKFLNLQTFGAK</sequence>
<dbReference type="EMBL" id="OIVN01004009">
    <property type="protein sequence ID" value="SPD14946.1"/>
    <property type="molecule type" value="Genomic_DNA"/>
</dbReference>
<evidence type="ECO:0008006" key="3">
    <source>
        <dbReference type="Google" id="ProtNLM"/>
    </source>
</evidence>
<organism evidence="2">
    <name type="scientific">Fagus sylvatica</name>
    <name type="common">Beechnut</name>
    <dbReference type="NCBI Taxonomy" id="28930"/>
    <lineage>
        <taxon>Eukaryota</taxon>
        <taxon>Viridiplantae</taxon>
        <taxon>Streptophyta</taxon>
        <taxon>Embryophyta</taxon>
        <taxon>Tracheophyta</taxon>
        <taxon>Spermatophyta</taxon>
        <taxon>Magnoliopsida</taxon>
        <taxon>eudicotyledons</taxon>
        <taxon>Gunneridae</taxon>
        <taxon>Pentapetalae</taxon>
        <taxon>rosids</taxon>
        <taxon>fabids</taxon>
        <taxon>Fagales</taxon>
        <taxon>Fagaceae</taxon>
        <taxon>Fagus</taxon>
    </lineage>
</organism>
<feature type="compositionally biased region" description="Polar residues" evidence="1">
    <location>
        <begin position="180"/>
        <end position="192"/>
    </location>
</feature>
<name>A0A2N9HL96_FAGSY</name>
<gene>
    <name evidence="2" type="ORF">FSB_LOCUS42828</name>
</gene>
<accession>A0A2N9HL96</accession>
<dbReference type="AlphaFoldDB" id="A0A2N9HL96"/>